<keyword evidence="8" id="KW-0472">Membrane</keyword>
<evidence type="ECO:0000313" key="9">
    <source>
        <dbReference type="EMBL" id="CAL5228723.1"/>
    </source>
</evidence>
<gene>
    <name evidence="9" type="primary">g11908</name>
    <name evidence="9" type="ORF">VP750_LOCUS10629</name>
</gene>
<name>A0ABP1GDE9_9CHLO</name>
<dbReference type="Pfam" id="PF04716">
    <property type="entry name" value="ETC_C1_NDUFA5"/>
    <property type="match status" value="1"/>
</dbReference>
<evidence type="ECO:0000256" key="7">
    <source>
        <dbReference type="ARBA" id="ARBA00023128"/>
    </source>
</evidence>
<organism evidence="9 10">
    <name type="scientific">Coccomyxa viridis</name>
    <dbReference type="NCBI Taxonomy" id="1274662"/>
    <lineage>
        <taxon>Eukaryota</taxon>
        <taxon>Viridiplantae</taxon>
        <taxon>Chlorophyta</taxon>
        <taxon>core chlorophytes</taxon>
        <taxon>Trebouxiophyceae</taxon>
        <taxon>Trebouxiophyceae incertae sedis</taxon>
        <taxon>Coccomyxaceae</taxon>
        <taxon>Coccomyxa</taxon>
    </lineage>
</organism>
<protein>
    <submittedName>
        <fullName evidence="9">G11908 protein</fullName>
    </submittedName>
</protein>
<dbReference type="InterPro" id="IPR006806">
    <property type="entry name" value="NDUFA5"/>
</dbReference>
<sequence>MLRTLGSRFAKPLLWKVDQLAALGQLRGIKADTGIVGLKVVPNAREVLREKLNDVLQAISEQIPEQAEYRKAVEATMQFRLKAVDSGASDEEVEEQFTMQLEQLIKQCEDELGLIPKMAEWKPWDVPPGHKIEMQIEEFVEDESRVDKPKPQ</sequence>
<keyword evidence="4" id="KW-0679">Respiratory chain</keyword>
<keyword evidence="7" id="KW-0496">Mitochondrion</keyword>
<reference evidence="9 10" key="1">
    <citation type="submission" date="2024-06" db="EMBL/GenBank/DDBJ databases">
        <authorList>
            <person name="Kraege A."/>
            <person name="Thomma B."/>
        </authorList>
    </citation>
    <scope>NUCLEOTIDE SEQUENCE [LARGE SCALE GENOMIC DNA]</scope>
</reference>
<accession>A0ABP1GDE9</accession>
<evidence type="ECO:0000313" key="10">
    <source>
        <dbReference type="Proteomes" id="UP001497392"/>
    </source>
</evidence>
<evidence type="ECO:0000256" key="5">
    <source>
        <dbReference type="ARBA" id="ARBA00022792"/>
    </source>
</evidence>
<evidence type="ECO:0000256" key="6">
    <source>
        <dbReference type="ARBA" id="ARBA00022982"/>
    </source>
</evidence>
<dbReference type="PANTHER" id="PTHR12653">
    <property type="entry name" value="NADH-UBIQUINONE OXIDOREDUCTASE 13 KD-B SUBUNIT"/>
    <property type="match status" value="1"/>
</dbReference>
<evidence type="ECO:0000256" key="4">
    <source>
        <dbReference type="ARBA" id="ARBA00022660"/>
    </source>
</evidence>
<dbReference type="Proteomes" id="UP001497392">
    <property type="component" value="Unassembled WGS sequence"/>
</dbReference>
<comment type="similarity">
    <text evidence="2">Belongs to the complex I NDUFA5 subunit family.</text>
</comment>
<keyword evidence="10" id="KW-1185">Reference proteome</keyword>
<dbReference type="EMBL" id="CAXHTA020000019">
    <property type="protein sequence ID" value="CAL5228723.1"/>
    <property type="molecule type" value="Genomic_DNA"/>
</dbReference>
<comment type="subcellular location">
    <subcellularLocation>
        <location evidence="1">Mitochondrion inner membrane</location>
        <topology evidence="1">Peripheral membrane protein</topology>
        <orientation evidence="1">Matrix side</orientation>
    </subcellularLocation>
</comment>
<proteinExistence type="inferred from homology"/>
<evidence type="ECO:0000256" key="8">
    <source>
        <dbReference type="ARBA" id="ARBA00023136"/>
    </source>
</evidence>
<keyword evidence="5" id="KW-0999">Mitochondrion inner membrane</keyword>
<comment type="caution">
    <text evidence="9">The sequence shown here is derived from an EMBL/GenBank/DDBJ whole genome shotgun (WGS) entry which is preliminary data.</text>
</comment>
<keyword evidence="6" id="KW-0249">Electron transport</keyword>
<evidence type="ECO:0000256" key="2">
    <source>
        <dbReference type="ARBA" id="ARBA00010261"/>
    </source>
</evidence>
<dbReference type="PANTHER" id="PTHR12653:SF0">
    <property type="entry name" value="NADH DEHYDROGENASE [UBIQUINONE] 1 ALPHA SUBCOMPLEX SUBUNIT 5"/>
    <property type="match status" value="1"/>
</dbReference>
<evidence type="ECO:0000256" key="1">
    <source>
        <dbReference type="ARBA" id="ARBA00004443"/>
    </source>
</evidence>
<evidence type="ECO:0000256" key="3">
    <source>
        <dbReference type="ARBA" id="ARBA00022448"/>
    </source>
</evidence>
<keyword evidence="3" id="KW-0813">Transport</keyword>